<evidence type="ECO:0000313" key="1">
    <source>
        <dbReference type="EMBL" id="PKY52464.1"/>
    </source>
</evidence>
<evidence type="ECO:0000313" key="2">
    <source>
        <dbReference type="Proteomes" id="UP000234323"/>
    </source>
</evidence>
<sequence length="94" mass="10476">QSRAETIAALCEKYKCDVHKTPCFIQENRHLQLNPARLQLWAREIINKNATYDVPPTFPTFSAALGTLVSKNNDVQIPTTGSTAPVNPILRSKI</sequence>
<dbReference type="EMBL" id="LLXI01001209">
    <property type="protein sequence ID" value="PKY52464.1"/>
    <property type="molecule type" value="Genomic_DNA"/>
</dbReference>
<proteinExistence type="predicted"/>
<comment type="caution">
    <text evidence="1">The sequence shown here is derived from an EMBL/GenBank/DDBJ whole genome shotgun (WGS) entry which is preliminary data.</text>
</comment>
<gene>
    <name evidence="1" type="ORF">RhiirA4_470111</name>
</gene>
<organism evidence="1 2">
    <name type="scientific">Rhizophagus irregularis</name>
    <dbReference type="NCBI Taxonomy" id="588596"/>
    <lineage>
        <taxon>Eukaryota</taxon>
        <taxon>Fungi</taxon>
        <taxon>Fungi incertae sedis</taxon>
        <taxon>Mucoromycota</taxon>
        <taxon>Glomeromycotina</taxon>
        <taxon>Glomeromycetes</taxon>
        <taxon>Glomerales</taxon>
        <taxon>Glomeraceae</taxon>
        <taxon>Rhizophagus</taxon>
    </lineage>
</organism>
<accession>A0A2I1H0W1</accession>
<dbReference type="AlphaFoldDB" id="A0A2I1H0W1"/>
<feature type="non-terminal residue" evidence="1">
    <location>
        <position position="1"/>
    </location>
</feature>
<dbReference type="Proteomes" id="UP000234323">
    <property type="component" value="Unassembled WGS sequence"/>
</dbReference>
<name>A0A2I1H0W1_9GLOM</name>
<keyword evidence="2" id="KW-1185">Reference proteome</keyword>
<protein>
    <submittedName>
        <fullName evidence="1">Uncharacterized protein</fullName>
    </submittedName>
</protein>
<reference evidence="1 2" key="1">
    <citation type="submission" date="2015-10" db="EMBL/GenBank/DDBJ databases">
        <title>Genome analyses suggest a sexual origin of heterokaryosis in a supposedly ancient asexual fungus.</title>
        <authorList>
            <person name="Ropars J."/>
            <person name="Sedzielewska K."/>
            <person name="Noel J."/>
            <person name="Charron P."/>
            <person name="Farinelli L."/>
            <person name="Marton T."/>
            <person name="Kruger M."/>
            <person name="Pelin A."/>
            <person name="Brachmann A."/>
            <person name="Corradi N."/>
        </authorList>
    </citation>
    <scope>NUCLEOTIDE SEQUENCE [LARGE SCALE GENOMIC DNA]</scope>
    <source>
        <strain evidence="1 2">A4</strain>
    </source>
</reference>